<keyword evidence="4" id="KW-0676">Redox-active center</keyword>
<evidence type="ECO:0000256" key="4">
    <source>
        <dbReference type="ARBA" id="ARBA00023284"/>
    </source>
</evidence>
<keyword evidence="7" id="KW-0413">Isomerase</keyword>
<dbReference type="InterPro" id="IPR036249">
    <property type="entry name" value="Thioredoxin-like_sf"/>
</dbReference>
<dbReference type="CDD" id="cd02966">
    <property type="entry name" value="TlpA_like_family"/>
    <property type="match status" value="1"/>
</dbReference>
<dbReference type="PANTHER" id="PTHR42852">
    <property type="entry name" value="THIOL:DISULFIDE INTERCHANGE PROTEIN DSBE"/>
    <property type="match status" value="1"/>
</dbReference>
<protein>
    <submittedName>
        <fullName evidence="7">Thiol-disulfide isomerase or thioredoxin</fullName>
    </submittedName>
</protein>
<dbReference type="GO" id="GO:0016853">
    <property type="term" value="F:isomerase activity"/>
    <property type="evidence" value="ECO:0007669"/>
    <property type="project" value="UniProtKB-KW"/>
</dbReference>
<dbReference type="InterPro" id="IPR012336">
    <property type="entry name" value="Thioredoxin-like_fold"/>
</dbReference>
<dbReference type="Proteomes" id="UP000185003">
    <property type="component" value="Unassembled WGS sequence"/>
</dbReference>
<dbReference type="AlphaFoldDB" id="A0A1N6ENT1"/>
<sequence length="497" mass="56100">MKKYGMLILAVCSITQCLAQSILTGKINGVAGKETELNISRDVWYQKDNSVFSEIKPDGSFSFTVPGTDPLFVTLHYNKQQQQLLLSPGRPLHVTFEDADLPGTIQFSGKGAAENMLVHATFPARPFFMQPFSAENPYGKLDQYSLMNILLPNILDTVDHLSLNVTKAKLPAVVKASLHTQIKYYYALNMEEFSIILQSYAKNPAYQAWKDTVIKLTGMPSIIDLNRSPAANYFLDAYAKYKMMEMGQVYRKDKAQGAKMLEAAAGLPFDSLMQLAGEYGDEIITLLATGKILPPAQHERLLANRVIYYSNEKETMMARKVMTELTKYFAGSKEEKNASQRMAKLESMLASGKQNEHIAIRTGISTLEQMLAPYKGKLVYLDIWGTWCGPCKAEMRYAPKLKEQMKGKDVVFLYLSNDRDQADKKWREYIQVNNITGEHVRLTGEAIETIWQTLLPGEGTRYYPTFFIFDRVGKVLIKKAKRPSDEDALYTQLLGAL</sequence>
<reference evidence="7 8" key="1">
    <citation type="submission" date="2016-11" db="EMBL/GenBank/DDBJ databases">
        <authorList>
            <person name="Jaros S."/>
            <person name="Januszkiewicz K."/>
            <person name="Wedrychowicz H."/>
        </authorList>
    </citation>
    <scope>NUCLEOTIDE SEQUENCE [LARGE SCALE GENOMIC DNA]</scope>
    <source>
        <strain evidence="7 8">DSM 24787</strain>
    </source>
</reference>
<evidence type="ECO:0000313" key="8">
    <source>
        <dbReference type="Proteomes" id="UP000185003"/>
    </source>
</evidence>
<dbReference type="STRING" id="536979.SAMN04488055_1734"/>
<dbReference type="PROSITE" id="PS51352">
    <property type="entry name" value="THIOREDOXIN_2"/>
    <property type="match status" value="1"/>
</dbReference>
<name>A0A1N6ENT1_9BACT</name>
<proteinExistence type="predicted"/>
<keyword evidence="3" id="KW-1015">Disulfide bond</keyword>
<dbReference type="Gene3D" id="3.40.30.10">
    <property type="entry name" value="Glutaredoxin"/>
    <property type="match status" value="1"/>
</dbReference>
<dbReference type="RefSeq" id="WP_074238854.1">
    <property type="nucleotide sequence ID" value="NZ_FSRA01000001.1"/>
</dbReference>
<dbReference type="GO" id="GO:0030313">
    <property type="term" value="C:cell envelope"/>
    <property type="evidence" value="ECO:0007669"/>
    <property type="project" value="UniProtKB-SubCell"/>
</dbReference>
<gene>
    <name evidence="7" type="ORF">SAMN04488055_1734</name>
</gene>
<accession>A0A1N6ENT1</accession>
<comment type="subcellular location">
    <subcellularLocation>
        <location evidence="1">Cell envelope</location>
    </subcellularLocation>
</comment>
<dbReference type="OrthoDB" id="743079at2"/>
<dbReference type="InterPro" id="IPR013766">
    <property type="entry name" value="Thioredoxin_domain"/>
</dbReference>
<dbReference type="InterPro" id="IPR050553">
    <property type="entry name" value="Thioredoxin_ResA/DsbE_sf"/>
</dbReference>
<dbReference type="PANTHER" id="PTHR42852:SF6">
    <property type="entry name" value="THIOL:DISULFIDE INTERCHANGE PROTEIN DSBE"/>
    <property type="match status" value="1"/>
</dbReference>
<feature type="signal peptide" evidence="5">
    <location>
        <begin position="1"/>
        <end position="19"/>
    </location>
</feature>
<keyword evidence="2" id="KW-0201">Cytochrome c-type biogenesis</keyword>
<evidence type="ECO:0000256" key="5">
    <source>
        <dbReference type="SAM" id="SignalP"/>
    </source>
</evidence>
<feature type="chain" id="PRO_5013020552" evidence="5">
    <location>
        <begin position="20"/>
        <end position="497"/>
    </location>
</feature>
<dbReference type="GO" id="GO:0017004">
    <property type="term" value="P:cytochrome complex assembly"/>
    <property type="evidence" value="ECO:0007669"/>
    <property type="project" value="UniProtKB-KW"/>
</dbReference>
<evidence type="ECO:0000256" key="2">
    <source>
        <dbReference type="ARBA" id="ARBA00022748"/>
    </source>
</evidence>
<evidence type="ECO:0000313" key="7">
    <source>
        <dbReference type="EMBL" id="SIN84658.1"/>
    </source>
</evidence>
<keyword evidence="5" id="KW-0732">Signal</keyword>
<dbReference type="Pfam" id="PF13905">
    <property type="entry name" value="Thioredoxin_8"/>
    <property type="match status" value="1"/>
</dbReference>
<evidence type="ECO:0000256" key="3">
    <source>
        <dbReference type="ARBA" id="ARBA00023157"/>
    </source>
</evidence>
<dbReference type="EMBL" id="FSRA01000001">
    <property type="protein sequence ID" value="SIN84658.1"/>
    <property type="molecule type" value="Genomic_DNA"/>
</dbReference>
<feature type="domain" description="Thioredoxin" evidence="6">
    <location>
        <begin position="336"/>
        <end position="497"/>
    </location>
</feature>
<evidence type="ECO:0000256" key="1">
    <source>
        <dbReference type="ARBA" id="ARBA00004196"/>
    </source>
</evidence>
<organism evidence="7 8">
    <name type="scientific">Chitinophaga niabensis</name>
    <dbReference type="NCBI Taxonomy" id="536979"/>
    <lineage>
        <taxon>Bacteria</taxon>
        <taxon>Pseudomonadati</taxon>
        <taxon>Bacteroidota</taxon>
        <taxon>Chitinophagia</taxon>
        <taxon>Chitinophagales</taxon>
        <taxon>Chitinophagaceae</taxon>
        <taxon>Chitinophaga</taxon>
    </lineage>
</organism>
<dbReference type="SUPFAM" id="SSF52833">
    <property type="entry name" value="Thioredoxin-like"/>
    <property type="match status" value="1"/>
</dbReference>
<evidence type="ECO:0000259" key="6">
    <source>
        <dbReference type="PROSITE" id="PS51352"/>
    </source>
</evidence>
<keyword evidence="8" id="KW-1185">Reference proteome</keyword>